<dbReference type="GO" id="GO:0000175">
    <property type="term" value="F:3'-5'-RNA exonuclease activity"/>
    <property type="evidence" value="ECO:0007669"/>
    <property type="project" value="TreeGrafter"/>
</dbReference>
<evidence type="ECO:0000256" key="4">
    <source>
        <dbReference type="ARBA" id="ARBA00022679"/>
    </source>
</evidence>
<dbReference type="InterPro" id="IPR015848">
    <property type="entry name" value="PNPase_PH_RNA-bd_bac/org-type"/>
</dbReference>
<comment type="similarity">
    <text evidence="1">Belongs to the polyribonucleotide nucleotidyltransferase family.</text>
</comment>
<dbReference type="Gene3D" id="2.40.50.140">
    <property type="entry name" value="Nucleic acid-binding proteins"/>
    <property type="match status" value="1"/>
</dbReference>
<dbReference type="GO" id="GO:0006396">
    <property type="term" value="P:RNA processing"/>
    <property type="evidence" value="ECO:0007669"/>
    <property type="project" value="InterPro"/>
</dbReference>
<dbReference type="FunFam" id="3.30.230.70:FF:000029">
    <property type="entry name" value="Polyribonucleotide nucleotidyltransferase"/>
    <property type="match status" value="1"/>
</dbReference>
<keyword evidence="6" id="KW-0694">RNA-binding</keyword>
<evidence type="ECO:0000256" key="5">
    <source>
        <dbReference type="ARBA" id="ARBA00022695"/>
    </source>
</evidence>
<dbReference type="InterPro" id="IPR004088">
    <property type="entry name" value="KH_dom_type_1"/>
</dbReference>
<dbReference type="PANTHER" id="PTHR11252:SF0">
    <property type="entry name" value="POLYRIBONUCLEOTIDE NUCLEOTIDYLTRANSFERASE 1, MITOCHONDRIAL"/>
    <property type="match status" value="1"/>
</dbReference>
<dbReference type="InterPro" id="IPR004087">
    <property type="entry name" value="KH_dom"/>
</dbReference>
<reference evidence="8" key="1">
    <citation type="submission" date="2018-10" db="EMBL/GenBank/DDBJ databases">
        <authorList>
            <person name="Aoki K."/>
        </authorList>
    </citation>
    <scope>NUCLEOTIDE SEQUENCE</scope>
</reference>
<feature type="domain" description="S1 motif" evidence="7">
    <location>
        <begin position="656"/>
        <end position="723"/>
    </location>
</feature>
<evidence type="ECO:0000256" key="1">
    <source>
        <dbReference type="ARBA" id="ARBA00007404"/>
    </source>
</evidence>
<dbReference type="SMART" id="SM00322">
    <property type="entry name" value="KH"/>
    <property type="match status" value="1"/>
</dbReference>
<dbReference type="SUPFAM" id="SSF46915">
    <property type="entry name" value="Polynucleotide phosphorylase/guanosine pentaphosphate synthase (PNPase/GPSI), domain 3"/>
    <property type="match status" value="1"/>
</dbReference>
<dbReference type="SUPFAM" id="SSF55666">
    <property type="entry name" value="Ribonuclease PH domain 2-like"/>
    <property type="match status" value="2"/>
</dbReference>
<dbReference type="PIRSF" id="PIRSF005499">
    <property type="entry name" value="PNPase"/>
    <property type="match status" value="1"/>
</dbReference>
<evidence type="ECO:0000256" key="2">
    <source>
        <dbReference type="ARBA" id="ARBA00012416"/>
    </source>
</evidence>
<dbReference type="InterPro" id="IPR003029">
    <property type="entry name" value="S1_domain"/>
</dbReference>
<dbReference type="InterPro" id="IPR012340">
    <property type="entry name" value="NA-bd_OB-fold"/>
</dbReference>
<dbReference type="Pfam" id="PF00013">
    <property type="entry name" value="KH_1"/>
    <property type="match status" value="1"/>
</dbReference>
<dbReference type="InterPro" id="IPR036456">
    <property type="entry name" value="PNPase_PH_RNA-bd_sf"/>
</dbReference>
<dbReference type="SUPFAM" id="SSF54211">
    <property type="entry name" value="Ribosomal protein S5 domain 2-like"/>
    <property type="match status" value="2"/>
</dbReference>
<keyword evidence="3" id="KW-0963">Cytoplasm</keyword>
<dbReference type="InterPro" id="IPR027408">
    <property type="entry name" value="PNPase/RNase_PH_dom_sf"/>
</dbReference>
<evidence type="ECO:0000259" key="7">
    <source>
        <dbReference type="PROSITE" id="PS50126"/>
    </source>
</evidence>
<dbReference type="NCBIfam" id="TIGR03591">
    <property type="entry name" value="polynuc_phos"/>
    <property type="match status" value="1"/>
</dbReference>
<name>A0A3B1E5V4_9ZZZZ</name>
<dbReference type="NCBIfam" id="NF008805">
    <property type="entry name" value="PRK11824.1"/>
    <property type="match status" value="1"/>
</dbReference>
<keyword evidence="4 8" id="KW-0808">Transferase</keyword>
<sequence>MSIVCELKLNNQSEIFEFNKVAKLSNGSVLLKMQDAVLLATVACEYNNPVSDDFIPLTVQYVEKAYALAKIPGGFIKREHKPSDFETLTSRIIDRSLRPLFPKGFIYPTTITVMVLSCDTKLDPQVLALKAASAALYTSDLPIKKSISGVKIGKIDNKLIINPTIEEQGLSTLDLYVAGSSTELFMIEMKSISTNTIVEDSVDSFTNIHEINDIAEDKLIEAIKLAKDTLVNYNTTYEKSFETAVKTTIDATLVEYEADKELINYIRTNYSTQIKIAVQVYSKQNRVKALDDVVILITKDKAMIDDNIILKDIYNCVSIIKKEIIRSMAIEDGARADGRSLKEVRPIDIEINILPSAHSSCLFTRGETQVLSVGTLGSAKDGQMYEVLSSKTPLIENFMVHYNFPGFSVGEAKPMFGANRRELGHGNLAKRALESSIDKDYTDTIRIVAEVLESNGSSSMATVCSGSLVLKAAGVPTHSLVAGIAMGAIIENNKYAILTDIIGLEDYDGDMDFKVAGTKNGITALQMDIKLNGISLKFLQEVLEQAKDGRNHILSIMENSASNIIPSSALPLIEQFKIDPSKVFSVIGKAGSVIRDIIERFEVKIDLNKDNGHVKVTGSHIDNIKNAANHIKSISSNTKNSPKKEIINFEELYDIDSVYEGKVLRIVDFGAFIQLPKGGDGLLHISKISKDSVKNVRDILEEEQTMRVKILKLSCDRIELTAIDVE</sequence>
<dbReference type="CDD" id="cd02393">
    <property type="entry name" value="KH-I_PNPase"/>
    <property type="match status" value="1"/>
</dbReference>
<dbReference type="Pfam" id="PF01138">
    <property type="entry name" value="RNase_PH"/>
    <property type="match status" value="2"/>
</dbReference>
<accession>A0A3B1E5V4</accession>
<dbReference type="InterPro" id="IPR012162">
    <property type="entry name" value="PNPase"/>
</dbReference>
<dbReference type="SMART" id="SM00316">
    <property type="entry name" value="S1"/>
    <property type="match status" value="1"/>
</dbReference>
<dbReference type="Gene3D" id="3.30.1370.10">
    <property type="entry name" value="K Homology domain, type 1"/>
    <property type="match status" value="1"/>
</dbReference>
<dbReference type="AlphaFoldDB" id="A0A3B1E5V4"/>
<dbReference type="Pfam" id="PF00575">
    <property type="entry name" value="S1"/>
    <property type="match status" value="1"/>
</dbReference>
<dbReference type="PROSITE" id="PS50126">
    <property type="entry name" value="S1"/>
    <property type="match status" value="1"/>
</dbReference>
<dbReference type="InterPro" id="IPR015847">
    <property type="entry name" value="ExoRNase_PH_dom2"/>
</dbReference>
<dbReference type="InterPro" id="IPR036345">
    <property type="entry name" value="ExoRNase_PH_dom2_sf"/>
</dbReference>
<dbReference type="CDD" id="cd11364">
    <property type="entry name" value="RNase_PH_PNPase_2"/>
    <property type="match status" value="1"/>
</dbReference>
<dbReference type="EC" id="2.7.7.8" evidence="2"/>
<dbReference type="GO" id="GO:0004654">
    <property type="term" value="F:polyribonucleotide nucleotidyltransferase activity"/>
    <property type="evidence" value="ECO:0007669"/>
    <property type="project" value="UniProtKB-EC"/>
</dbReference>
<dbReference type="GO" id="GO:0006402">
    <property type="term" value="P:mRNA catabolic process"/>
    <property type="evidence" value="ECO:0007669"/>
    <property type="project" value="InterPro"/>
</dbReference>
<dbReference type="FunFam" id="3.30.1370.10:FF:000001">
    <property type="entry name" value="Polyribonucleotide nucleotidyltransferase"/>
    <property type="match status" value="1"/>
</dbReference>
<dbReference type="Pfam" id="PF03725">
    <property type="entry name" value="RNase_PH_C"/>
    <property type="match status" value="1"/>
</dbReference>
<dbReference type="GO" id="GO:0003723">
    <property type="term" value="F:RNA binding"/>
    <property type="evidence" value="ECO:0007669"/>
    <property type="project" value="UniProtKB-KW"/>
</dbReference>
<protein>
    <recommendedName>
        <fullName evidence="2">polyribonucleotide nucleotidyltransferase</fullName>
        <ecNumber evidence="2">2.7.7.8</ecNumber>
    </recommendedName>
</protein>
<organism evidence="8">
    <name type="scientific">hydrothermal vent metagenome</name>
    <dbReference type="NCBI Taxonomy" id="652676"/>
    <lineage>
        <taxon>unclassified sequences</taxon>
        <taxon>metagenomes</taxon>
        <taxon>ecological metagenomes</taxon>
    </lineage>
</organism>
<dbReference type="HAMAP" id="MF_01595">
    <property type="entry name" value="PNPase"/>
    <property type="match status" value="1"/>
</dbReference>
<dbReference type="InterPro" id="IPR020568">
    <property type="entry name" value="Ribosomal_Su5_D2-typ_SF"/>
</dbReference>
<dbReference type="InterPro" id="IPR001247">
    <property type="entry name" value="ExoRNase_PH_dom1"/>
</dbReference>
<dbReference type="InterPro" id="IPR036612">
    <property type="entry name" value="KH_dom_type_1_sf"/>
</dbReference>
<dbReference type="SUPFAM" id="SSF54791">
    <property type="entry name" value="Eukaryotic type KH-domain (KH-domain type I)"/>
    <property type="match status" value="1"/>
</dbReference>
<gene>
    <name evidence="8" type="ORF">MNB_ARC-1_616</name>
</gene>
<dbReference type="EMBL" id="UOYO01000020">
    <property type="protein sequence ID" value="VAY87029.1"/>
    <property type="molecule type" value="Genomic_DNA"/>
</dbReference>
<dbReference type="PROSITE" id="PS50084">
    <property type="entry name" value="KH_TYPE_1"/>
    <property type="match status" value="1"/>
</dbReference>
<dbReference type="GO" id="GO:0005829">
    <property type="term" value="C:cytosol"/>
    <property type="evidence" value="ECO:0007669"/>
    <property type="project" value="TreeGrafter"/>
</dbReference>
<keyword evidence="5 8" id="KW-0548">Nucleotidyltransferase</keyword>
<evidence type="ECO:0000256" key="6">
    <source>
        <dbReference type="ARBA" id="ARBA00022884"/>
    </source>
</evidence>
<dbReference type="SUPFAM" id="SSF50249">
    <property type="entry name" value="Nucleic acid-binding proteins"/>
    <property type="match status" value="1"/>
</dbReference>
<dbReference type="FunFam" id="3.30.230.70:FF:000026">
    <property type="entry name" value="Polyribonucleotide nucleotidyltransferase"/>
    <property type="match status" value="1"/>
</dbReference>
<dbReference type="Gene3D" id="3.30.230.70">
    <property type="entry name" value="GHMP Kinase, N-terminal domain"/>
    <property type="match status" value="2"/>
</dbReference>
<evidence type="ECO:0000256" key="3">
    <source>
        <dbReference type="ARBA" id="ARBA00022490"/>
    </source>
</evidence>
<evidence type="ECO:0000313" key="8">
    <source>
        <dbReference type="EMBL" id="VAY87029.1"/>
    </source>
</evidence>
<dbReference type="Pfam" id="PF03726">
    <property type="entry name" value="PNPase"/>
    <property type="match status" value="1"/>
</dbReference>
<dbReference type="PANTHER" id="PTHR11252">
    <property type="entry name" value="POLYRIBONUCLEOTIDE NUCLEOTIDYLTRANSFERASE"/>
    <property type="match status" value="1"/>
</dbReference>
<proteinExistence type="inferred from homology"/>